<name>A0ABD3I759_9MARC</name>
<keyword evidence="4" id="KW-1185">Reference proteome</keyword>
<evidence type="ECO:0000259" key="2">
    <source>
        <dbReference type="PROSITE" id="PS51499"/>
    </source>
</evidence>
<evidence type="ECO:0000313" key="3">
    <source>
        <dbReference type="EMBL" id="KAL3699396.1"/>
    </source>
</evidence>
<dbReference type="Pfam" id="PF05634">
    <property type="entry name" value="APO_RNA-bind"/>
    <property type="match status" value="2"/>
</dbReference>
<organism evidence="3 4">
    <name type="scientific">Riccia sorocarpa</name>
    <dbReference type="NCBI Taxonomy" id="122646"/>
    <lineage>
        <taxon>Eukaryota</taxon>
        <taxon>Viridiplantae</taxon>
        <taxon>Streptophyta</taxon>
        <taxon>Embryophyta</taxon>
        <taxon>Marchantiophyta</taxon>
        <taxon>Marchantiopsida</taxon>
        <taxon>Marchantiidae</taxon>
        <taxon>Marchantiales</taxon>
        <taxon>Ricciaceae</taxon>
        <taxon>Riccia</taxon>
    </lineage>
</organism>
<gene>
    <name evidence="3" type="ORF">R1sor_017418</name>
</gene>
<sequence length="469" mass="52401">MAVSGSHWAGGGIGRIGGVGWLDSSEWKPGLGKLQVGIRGGRSNLKLILPCLKVAADTSNQNLPQNVDLPPVYPKKKKKPFLVPMKVQRKRPPPSPGLYAKPPANGLLVQKLIPVAYTVMRAKGICDKGVARLVQELPVRTCRYCTEVHVGPVGHNLRTCRGPKANARNSRHDWLKGSVDDVLVPVEAYHLEDRLDIPINHDQRFDVERILAVEELCIQAGYENPRYTTKRYTEPVVPKHRKRLEDATWSGEIYDMSYKVKESNTNKSAHPLDETGWTELTTPETPGQVKAKKEKFVIEDEEEDETTEGGNVSAPQPPKFGAELLEIGDEDDLRTVAEKTLIAWEILRDGARRLMSKYRVVACGYCPEVHVGPRGHRARNCGAFKHQWRDGKHGWQDAALDELIPSQYVWHVRDKNAPPLEAALKRFYGKAPAIVELCVQAGVEVPDKHKPLMRLDIAVPTIEEVELVV</sequence>
<evidence type="ECO:0000256" key="1">
    <source>
        <dbReference type="SAM" id="MobiDB-lite"/>
    </source>
</evidence>
<feature type="domain" description="APO" evidence="2">
    <location>
        <begin position="362"/>
        <end position="447"/>
    </location>
</feature>
<dbReference type="EMBL" id="JBJQOH010000001">
    <property type="protein sequence ID" value="KAL3699396.1"/>
    <property type="molecule type" value="Genomic_DNA"/>
</dbReference>
<dbReference type="PROSITE" id="PS51499">
    <property type="entry name" value="APO"/>
    <property type="match status" value="2"/>
</dbReference>
<accession>A0ABD3I759</accession>
<dbReference type="PANTHER" id="PTHR10388">
    <property type="entry name" value="EUKARYOTIC TRANSLATION INITIATION FACTOR SUI1"/>
    <property type="match status" value="1"/>
</dbReference>
<evidence type="ECO:0000313" key="4">
    <source>
        <dbReference type="Proteomes" id="UP001633002"/>
    </source>
</evidence>
<feature type="region of interest" description="Disordered" evidence="1">
    <location>
        <begin position="299"/>
        <end position="318"/>
    </location>
</feature>
<dbReference type="Proteomes" id="UP001633002">
    <property type="component" value="Unassembled WGS sequence"/>
</dbReference>
<reference evidence="3 4" key="1">
    <citation type="submission" date="2024-09" db="EMBL/GenBank/DDBJ databases">
        <title>Chromosome-scale assembly of Riccia sorocarpa.</title>
        <authorList>
            <person name="Paukszto L."/>
        </authorList>
    </citation>
    <scope>NUCLEOTIDE SEQUENCE [LARGE SCALE GENOMIC DNA]</scope>
    <source>
        <strain evidence="3">LP-2024</strain>
        <tissue evidence="3">Aerial parts of the thallus</tissue>
    </source>
</reference>
<protein>
    <recommendedName>
        <fullName evidence="2">APO domain-containing protein</fullName>
    </recommendedName>
</protein>
<proteinExistence type="predicted"/>
<dbReference type="InterPro" id="IPR023342">
    <property type="entry name" value="APO_dom"/>
</dbReference>
<feature type="domain" description="APO" evidence="2">
    <location>
        <begin position="141"/>
        <end position="226"/>
    </location>
</feature>
<comment type="caution">
    <text evidence="3">The sequence shown here is derived from an EMBL/GenBank/DDBJ whole genome shotgun (WGS) entry which is preliminary data.</text>
</comment>
<dbReference type="AlphaFoldDB" id="A0ABD3I759"/>
<feature type="region of interest" description="Disordered" evidence="1">
    <location>
        <begin position="265"/>
        <end position="293"/>
    </location>
</feature>